<dbReference type="CDD" id="cd10234">
    <property type="entry name" value="ASKHA_NBD_HSP70_DnaK-like"/>
    <property type="match status" value="1"/>
</dbReference>
<comment type="induction">
    <text evidence="8">By stress conditions e.g. heat shock.</text>
</comment>
<dbReference type="Gene3D" id="2.60.34.10">
    <property type="entry name" value="Substrate Binding Domain Of DNAk, Chain A, domain 1"/>
    <property type="match status" value="1"/>
</dbReference>
<name>A0A2H0W602_9BACT</name>
<dbReference type="Pfam" id="PF00012">
    <property type="entry name" value="HSP70"/>
    <property type="match status" value="1"/>
</dbReference>
<dbReference type="PROSITE" id="PS00329">
    <property type="entry name" value="HSP70_2"/>
    <property type="match status" value="1"/>
</dbReference>
<dbReference type="InterPro" id="IPR012725">
    <property type="entry name" value="Chaperone_DnaK"/>
</dbReference>
<dbReference type="NCBIfam" id="NF003520">
    <property type="entry name" value="PRK05183.1"/>
    <property type="match status" value="1"/>
</dbReference>
<feature type="compositionally biased region" description="Basic and acidic residues" evidence="10">
    <location>
        <begin position="616"/>
        <end position="646"/>
    </location>
</feature>
<comment type="similarity">
    <text evidence="2 8 9">Belongs to the heat shock protein 70 family.</text>
</comment>
<accession>A0A2H0W602</accession>
<dbReference type="HAMAP" id="MF_00332">
    <property type="entry name" value="DnaK"/>
    <property type="match status" value="1"/>
</dbReference>
<evidence type="ECO:0000256" key="1">
    <source>
        <dbReference type="ARBA" id="ARBA00002290"/>
    </source>
</evidence>
<evidence type="ECO:0000256" key="4">
    <source>
        <dbReference type="ARBA" id="ARBA00022741"/>
    </source>
</evidence>
<feature type="compositionally biased region" description="Basic and acidic residues" evidence="10">
    <location>
        <begin position="518"/>
        <end position="537"/>
    </location>
</feature>
<dbReference type="FunFam" id="1.20.1270.10:FF:000001">
    <property type="entry name" value="Molecular chaperone DnaK"/>
    <property type="match status" value="1"/>
</dbReference>
<evidence type="ECO:0000313" key="12">
    <source>
        <dbReference type="Proteomes" id="UP000231382"/>
    </source>
</evidence>
<keyword evidence="4 8" id="KW-0547">Nucleotide-binding</keyword>
<keyword evidence="5 8" id="KW-0067">ATP-binding</keyword>
<dbReference type="InterPro" id="IPR043129">
    <property type="entry name" value="ATPase_NBD"/>
</dbReference>
<dbReference type="PRINTS" id="PR00301">
    <property type="entry name" value="HEATSHOCK70"/>
</dbReference>
<dbReference type="FunFam" id="3.30.30.30:FF:000005">
    <property type="entry name" value="Heat shock protein ssb1"/>
    <property type="match status" value="1"/>
</dbReference>
<dbReference type="PANTHER" id="PTHR19375">
    <property type="entry name" value="HEAT SHOCK PROTEIN 70KDA"/>
    <property type="match status" value="1"/>
</dbReference>
<reference evidence="12" key="1">
    <citation type="submission" date="2017-09" db="EMBL/GenBank/DDBJ databases">
        <title>Depth-based differentiation of microbial function through sediment-hosted aquifers and enrichment of novel symbionts in the deep terrestrial subsurface.</title>
        <authorList>
            <person name="Probst A.J."/>
            <person name="Ladd B."/>
            <person name="Jarett J.K."/>
            <person name="Geller-Mcgrath D.E."/>
            <person name="Sieber C.M.K."/>
            <person name="Emerson J.B."/>
            <person name="Anantharaman K."/>
            <person name="Thomas B.C."/>
            <person name="Malmstrom R."/>
            <person name="Stieglmeier M."/>
            <person name="Klingl A."/>
            <person name="Woyke T."/>
            <person name="Ryan C.M."/>
            <person name="Banfield J.F."/>
        </authorList>
    </citation>
    <scope>NUCLEOTIDE SEQUENCE [LARGE SCALE GENOMIC DNA]</scope>
</reference>
<dbReference type="GO" id="GO:0070013">
    <property type="term" value="C:intracellular organelle lumen"/>
    <property type="evidence" value="ECO:0007669"/>
    <property type="project" value="UniProtKB-ARBA"/>
</dbReference>
<dbReference type="SUPFAM" id="SSF100934">
    <property type="entry name" value="Heat shock protein 70kD (HSP70), C-terminal subdomain"/>
    <property type="match status" value="1"/>
</dbReference>
<dbReference type="PROSITE" id="PS01036">
    <property type="entry name" value="HSP70_3"/>
    <property type="match status" value="1"/>
</dbReference>
<evidence type="ECO:0000256" key="7">
    <source>
        <dbReference type="ARBA" id="ARBA00023186"/>
    </source>
</evidence>
<dbReference type="FunFam" id="3.30.420.40:FF:000020">
    <property type="entry name" value="Chaperone protein HscA homolog"/>
    <property type="match status" value="1"/>
</dbReference>
<dbReference type="GO" id="GO:0005524">
    <property type="term" value="F:ATP binding"/>
    <property type="evidence" value="ECO:0007669"/>
    <property type="project" value="UniProtKB-UniRule"/>
</dbReference>
<feature type="compositionally biased region" description="Polar residues" evidence="10">
    <location>
        <begin position="592"/>
        <end position="601"/>
    </location>
</feature>
<comment type="caution">
    <text evidence="11">The sequence shown here is derived from an EMBL/GenBank/DDBJ whole genome shotgun (WGS) entry which is preliminary data.</text>
</comment>
<comment type="function">
    <text evidence="1 8">Acts as a chaperone.</text>
</comment>
<feature type="modified residue" description="Phosphothreonine; by autocatalysis" evidence="8">
    <location>
        <position position="208"/>
    </location>
</feature>
<dbReference type="PROSITE" id="PS00297">
    <property type="entry name" value="HSP70_1"/>
    <property type="match status" value="1"/>
</dbReference>
<feature type="region of interest" description="Disordered" evidence="10">
    <location>
        <begin position="576"/>
        <end position="646"/>
    </location>
</feature>
<keyword evidence="3 8" id="KW-0597">Phosphoprotein</keyword>
<dbReference type="AlphaFoldDB" id="A0A2H0W602"/>
<gene>
    <name evidence="8" type="primary">dnaK</name>
    <name evidence="11" type="ORF">COT78_03080</name>
</gene>
<dbReference type="Gene3D" id="3.30.420.40">
    <property type="match status" value="2"/>
</dbReference>
<evidence type="ECO:0000256" key="10">
    <source>
        <dbReference type="SAM" id="MobiDB-lite"/>
    </source>
</evidence>
<dbReference type="EMBL" id="PEZW01000019">
    <property type="protein sequence ID" value="PIS07525.1"/>
    <property type="molecule type" value="Genomic_DNA"/>
</dbReference>
<organism evidence="11 12">
    <name type="scientific">Candidatus Berkelbacteria bacterium CG10_big_fil_rev_8_21_14_0_10_43_13</name>
    <dbReference type="NCBI Taxonomy" id="1974514"/>
    <lineage>
        <taxon>Bacteria</taxon>
        <taxon>Candidatus Berkelbacteria</taxon>
    </lineage>
</organism>
<dbReference type="Gene3D" id="3.90.640.10">
    <property type="entry name" value="Actin, Chain A, domain 4"/>
    <property type="match status" value="1"/>
</dbReference>
<dbReference type="Proteomes" id="UP000231382">
    <property type="component" value="Unassembled WGS sequence"/>
</dbReference>
<dbReference type="GO" id="GO:0140662">
    <property type="term" value="F:ATP-dependent protein folding chaperone"/>
    <property type="evidence" value="ECO:0007669"/>
    <property type="project" value="InterPro"/>
</dbReference>
<feature type="region of interest" description="Disordered" evidence="10">
    <location>
        <begin position="510"/>
        <end position="537"/>
    </location>
</feature>
<dbReference type="InterPro" id="IPR018181">
    <property type="entry name" value="Heat_shock_70_CS"/>
</dbReference>
<dbReference type="InterPro" id="IPR029048">
    <property type="entry name" value="HSP70_C_sf"/>
</dbReference>
<evidence type="ECO:0000256" key="6">
    <source>
        <dbReference type="ARBA" id="ARBA00023016"/>
    </source>
</evidence>
<evidence type="ECO:0000256" key="3">
    <source>
        <dbReference type="ARBA" id="ARBA00022553"/>
    </source>
</evidence>
<evidence type="ECO:0000256" key="9">
    <source>
        <dbReference type="RuleBase" id="RU003322"/>
    </source>
</evidence>
<dbReference type="Gene3D" id="1.20.1270.10">
    <property type="match status" value="1"/>
</dbReference>
<dbReference type="GO" id="GO:0005737">
    <property type="term" value="C:cytoplasm"/>
    <property type="evidence" value="ECO:0007669"/>
    <property type="project" value="UniProtKB-ARBA"/>
</dbReference>
<dbReference type="SUPFAM" id="SSF53067">
    <property type="entry name" value="Actin-like ATPase domain"/>
    <property type="match status" value="2"/>
</dbReference>
<dbReference type="FunFam" id="3.30.420.40:FF:000004">
    <property type="entry name" value="Molecular chaperone DnaK"/>
    <property type="match status" value="1"/>
</dbReference>
<evidence type="ECO:0000256" key="2">
    <source>
        <dbReference type="ARBA" id="ARBA00007381"/>
    </source>
</evidence>
<evidence type="ECO:0000256" key="5">
    <source>
        <dbReference type="ARBA" id="ARBA00022840"/>
    </source>
</evidence>
<dbReference type="GO" id="GO:0051082">
    <property type="term" value="F:unfolded protein binding"/>
    <property type="evidence" value="ECO:0007669"/>
    <property type="project" value="InterPro"/>
</dbReference>
<feature type="compositionally biased region" description="Basic and acidic residues" evidence="10">
    <location>
        <begin position="576"/>
        <end position="591"/>
    </location>
</feature>
<dbReference type="FunFam" id="3.90.640.10:FF:000003">
    <property type="entry name" value="Molecular chaperone DnaK"/>
    <property type="match status" value="1"/>
</dbReference>
<keyword evidence="7 8" id="KW-0143">Chaperone</keyword>
<dbReference type="InterPro" id="IPR013126">
    <property type="entry name" value="Hsp_70_fam"/>
</dbReference>
<keyword evidence="6 8" id="KW-0346">Stress response</keyword>
<evidence type="ECO:0000256" key="8">
    <source>
        <dbReference type="HAMAP-Rule" id="MF_00332"/>
    </source>
</evidence>
<protein>
    <recommendedName>
        <fullName evidence="8">Chaperone protein DnaK</fullName>
    </recommendedName>
    <alternativeName>
        <fullName evidence="8">HSP70</fullName>
    </alternativeName>
    <alternativeName>
        <fullName evidence="8">Heat shock 70 kDa protein</fullName>
    </alternativeName>
    <alternativeName>
        <fullName evidence="8">Heat shock protein 70</fullName>
    </alternativeName>
</protein>
<dbReference type="FunFam" id="2.60.34.10:FF:000014">
    <property type="entry name" value="Chaperone protein DnaK HSP70"/>
    <property type="match status" value="1"/>
</dbReference>
<dbReference type="NCBIfam" id="TIGR02350">
    <property type="entry name" value="prok_dnaK"/>
    <property type="match status" value="1"/>
</dbReference>
<dbReference type="NCBIfam" id="NF001413">
    <property type="entry name" value="PRK00290.1"/>
    <property type="match status" value="1"/>
</dbReference>
<sequence>MSKIIGIDLGTTNSAVAVMEGGEAKIITSSEGGRTVPSIVAETKKGDRIVGQLAKRQAVTNSENTIFSVKRFIGRKFDDAEAQADLKKMPYSSKKAADGSIRVVMNGSSRQGEAVADKEYSPQEISSFILQKLKTDAETYLGGEVTEAVITVPAYFNDSQRQATKDAGKIAGLDVKRIINEPTAAALAYGLDKKKSEKIAVYDLGGGTFDITILELGDGVFEVKATNGDTHLGGDDFDAKLMDYIIDEFKKDQGVDLHSDKAAIQRVKEAAEKAKIELSSSTETEINLPFITADASGPKHLTLTLSRSKMENLIGDLIDKTMKPCETVLKDAKYTIKDIDEVILVGGMTRMPAVREAVKKFWGKEPNHSVNPDEAVAIGAGIQGGVLGGEVKDLLLLDVTPLSLGIETLGGVTTKLIERNTTIPAAKSETFSTAADNQTSVEIHVLQGEREFAADNKTLGRFILDGIPPAPRGIPQVEVTFDIDANGIVNVTAKDKATNKEQKITITASSGLSEEEIDRMKKEAEDHADEDKKKKELIDARNMADSLVYTAEKTLKDAGDKADSNMKSDIEEKIKAVREVKDGDNLEEIKTQTEGLSNSLQELGKKMYETAASETKQTEPDAKEEKDAEPTEEKPKEEPKEEKSKK</sequence>
<dbReference type="InterPro" id="IPR029047">
    <property type="entry name" value="HSP70_peptide-bd_sf"/>
</dbReference>
<proteinExistence type="evidence at transcript level"/>
<evidence type="ECO:0000313" key="11">
    <source>
        <dbReference type="EMBL" id="PIS07525.1"/>
    </source>
</evidence>
<dbReference type="SUPFAM" id="SSF100920">
    <property type="entry name" value="Heat shock protein 70kD (HSP70), peptide-binding domain"/>
    <property type="match status" value="1"/>
</dbReference>